<dbReference type="STRING" id="312017.Q23TD4"/>
<feature type="compositionally biased region" description="Acidic residues" evidence="1">
    <location>
        <begin position="268"/>
        <end position="292"/>
    </location>
</feature>
<dbReference type="AlphaFoldDB" id="Q23TD4"/>
<dbReference type="Proteomes" id="UP000009168">
    <property type="component" value="Unassembled WGS sequence"/>
</dbReference>
<dbReference type="SUPFAM" id="SSF48452">
    <property type="entry name" value="TPR-like"/>
    <property type="match status" value="1"/>
</dbReference>
<dbReference type="eggNOG" id="ENOG502SGVB">
    <property type="taxonomic scope" value="Eukaryota"/>
</dbReference>
<dbReference type="GeneID" id="7842489"/>
<evidence type="ECO:0000256" key="1">
    <source>
        <dbReference type="SAM" id="MobiDB-lite"/>
    </source>
</evidence>
<dbReference type="KEGG" id="tet:TTHERM_00666480"/>
<gene>
    <name evidence="2" type="ORF">TTHERM_00666480</name>
</gene>
<dbReference type="SMART" id="SM00028">
    <property type="entry name" value="TPR"/>
    <property type="match status" value="2"/>
</dbReference>
<organism evidence="2 3">
    <name type="scientific">Tetrahymena thermophila (strain SB210)</name>
    <dbReference type="NCBI Taxonomy" id="312017"/>
    <lineage>
        <taxon>Eukaryota</taxon>
        <taxon>Sar</taxon>
        <taxon>Alveolata</taxon>
        <taxon>Ciliophora</taxon>
        <taxon>Intramacronucleata</taxon>
        <taxon>Oligohymenophorea</taxon>
        <taxon>Hymenostomatida</taxon>
        <taxon>Tetrahymenina</taxon>
        <taxon>Tetrahymenidae</taxon>
        <taxon>Tetrahymena</taxon>
    </lineage>
</organism>
<dbReference type="RefSeq" id="XP_001020017.1">
    <property type="nucleotide sequence ID" value="XM_001020017.1"/>
</dbReference>
<dbReference type="PANTHER" id="PTHR46512:SF1">
    <property type="entry name" value="PEPTIDYLPROLYL ISOMERASE"/>
    <property type="match status" value="1"/>
</dbReference>
<feature type="region of interest" description="Disordered" evidence="1">
    <location>
        <begin position="1"/>
        <end position="23"/>
    </location>
</feature>
<dbReference type="GO" id="GO:0005740">
    <property type="term" value="C:mitochondrial envelope"/>
    <property type="evidence" value="ECO:0007669"/>
    <property type="project" value="TreeGrafter"/>
</dbReference>
<dbReference type="InParanoid" id="Q23TD4"/>
<dbReference type="GO" id="GO:0012505">
    <property type="term" value="C:endomembrane system"/>
    <property type="evidence" value="ECO:0007669"/>
    <property type="project" value="TreeGrafter"/>
</dbReference>
<dbReference type="GO" id="GO:0016020">
    <property type="term" value="C:membrane"/>
    <property type="evidence" value="ECO:0007669"/>
    <property type="project" value="TreeGrafter"/>
</dbReference>
<name>Q23TD4_TETTS</name>
<dbReference type="OrthoDB" id="313426at2759"/>
<evidence type="ECO:0000313" key="3">
    <source>
        <dbReference type="Proteomes" id="UP000009168"/>
    </source>
</evidence>
<feature type="region of interest" description="Disordered" evidence="1">
    <location>
        <begin position="257"/>
        <end position="292"/>
    </location>
</feature>
<dbReference type="InterPro" id="IPR019734">
    <property type="entry name" value="TPR_rpt"/>
</dbReference>
<sequence>MSKSQQQNQQAEENNDNDEDMEQVSSIKDYLSDLFKDERLEVARVKNQDRGDTELIKKDQMVDKLDRQNRMNQVAKMLKDLSWEERFEWIHQQKIKGNRFFKKGQYQEAADIYVQGLMGIEFKIPDPVIQSRMEQENILPLLTNVATTLIKLKKYENASAVCDKALSIDPQSIKANCKKGESLMYCRFYDQSVVYLKKALELAKKDVDKINILRIYKKLKIMKKNEQNVYKQMFPPSEAAKNEQEMNLLVEQSKNNGLSAEHKNHLENEEEEDEDEEDQNSDEEESCDEDENGYEYQKIKQKKNKTNSSEQNIKILEYNDQIEAIKQYIGPLSFLMIVPIKIYQKIATVIGCKRRKEHIKFESDSEENDEYSQNEDAEDEESD</sequence>
<dbReference type="InterPro" id="IPR011990">
    <property type="entry name" value="TPR-like_helical_dom_sf"/>
</dbReference>
<dbReference type="EMBL" id="GG662636">
    <property type="protein sequence ID" value="EAR99772.1"/>
    <property type="molecule type" value="Genomic_DNA"/>
</dbReference>
<dbReference type="Gene3D" id="1.25.40.10">
    <property type="entry name" value="Tetratricopeptide repeat domain"/>
    <property type="match status" value="1"/>
</dbReference>
<accession>Q23TD4</accession>
<feature type="region of interest" description="Disordered" evidence="1">
    <location>
        <begin position="360"/>
        <end position="383"/>
    </location>
</feature>
<protein>
    <submittedName>
        <fullName evidence="2">Tetratricopeptide repeat protein</fullName>
    </submittedName>
</protein>
<keyword evidence="3" id="KW-1185">Reference proteome</keyword>
<feature type="compositionally biased region" description="Acidic residues" evidence="1">
    <location>
        <begin position="364"/>
        <end position="383"/>
    </location>
</feature>
<feature type="compositionally biased region" description="Acidic residues" evidence="1">
    <location>
        <begin position="13"/>
        <end position="22"/>
    </location>
</feature>
<dbReference type="OMA" id="PSPRYIL"/>
<dbReference type="Pfam" id="PF13181">
    <property type="entry name" value="TPR_8"/>
    <property type="match status" value="1"/>
</dbReference>
<dbReference type="PANTHER" id="PTHR46512">
    <property type="entry name" value="PEPTIDYLPROLYL ISOMERASE"/>
    <property type="match status" value="1"/>
</dbReference>
<proteinExistence type="predicted"/>
<evidence type="ECO:0000313" key="2">
    <source>
        <dbReference type="EMBL" id="EAR99772.1"/>
    </source>
</evidence>
<dbReference type="GO" id="GO:0044183">
    <property type="term" value="F:protein folding chaperone"/>
    <property type="evidence" value="ECO:0007669"/>
    <property type="project" value="TreeGrafter"/>
</dbReference>
<dbReference type="HOGENOM" id="CLU_722595_0_0_1"/>
<reference evidence="3" key="1">
    <citation type="journal article" date="2006" name="PLoS Biol.">
        <title>Macronuclear genome sequence of the ciliate Tetrahymena thermophila, a model eukaryote.</title>
        <authorList>
            <person name="Eisen J.A."/>
            <person name="Coyne R.S."/>
            <person name="Wu M."/>
            <person name="Wu D."/>
            <person name="Thiagarajan M."/>
            <person name="Wortman J.R."/>
            <person name="Badger J.H."/>
            <person name="Ren Q."/>
            <person name="Amedeo P."/>
            <person name="Jones K.M."/>
            <person name="Tallon L.J."/>
            <person name="Delcher A.L."/>
            <person name="Salzberg S.L."/>
            <person name="Silva J.C."/>
            <person name="Haas B.J."/>
            <person name="Majoros W.H."/>
            <person name="Farzad M."/>
            <person name="Carlton J.M."/>
            <person name="Smith R.K. Jr."/>
            <person name="Garg J."/>
            <person name="Pearlman R.E."/>
            <person name="Karrer K.M."/>
            <person name="Sun L."/>
            <person name="Manning G."/>
            <person name="Elde N.C."/>
            <person name="Turkewitz A.P."/>
            <person name="Asai D.J."/>
            <person name="Wilkes D.E."/>
            <person name="Wang Y."/>
            <person name="Cai H."/>
            <person name="Collins K."/>
            <person name="Stewart B.A."/>
            <person name="Lee S.R."/>
            <person name="Wilamowska K."/>
            <person name="Weinberg Z."/>
            <person name="Ruzzo W.L."/>
            <person name="Wloga D."/>
            <person name="Gaertig J."/>
            <person name="Frankel J."/>
            <person name="Tsao C.-C."/>
            <person name="Gorovsky M.A."/>
            <person name="Keeling P.J."/>
            <person name="Waller R.F."/>
            <person name="Patron N.J."/>
            <person name="Cherry J.M."/>
            <person name="Stover N.A."/>
            <person name="Krieger C.J."/>
            <person name="del Toro C."/>
            <person name="Ryder H.F."/>
            <person name="Williamson S.C."/>
            <person name="Barbeau R.A."/>
            <person name="Hamilton E.P."/>
            <person name="Orias E."/>
        </authorList>
    </citation>
    <scope>NUCLEOTIDE SEQUENCE [LARGE SCALE GENOMIC DNA]</scope>
    <source>
        <strain evidence="3">SB210</strain>
    </source>
</reference>
<dbReference type="GO" id="GO:0005829">
    <property type="term" value="C:cytosol"/>
    <property type="evidence" value="ECO:0007669"/>
    <property type="project" value="TreeGrafter"/>
</dbReference>
<feature type="compositionally biased region" description="Low complexity" evidence="1">
    <location>
        <begin position="1"/>
        <end position="12"/>
    </location>
</feature>
<dbReference type="InterPro" id="IPR050754">
    <property type="entry name" value="FKBP4/5/8-like"/>
</dbReference>